<organism evidence="1 2">
    <name type="scientific">Sclerotinia sclerotiorum (strain ATCC 18683 / 1980 / Ss-1)</name>
    <name type="common">White mold</name>
    <name type="synonym">Whetzelinia sclerotiorum</name>
    <dbReference type="NCBI Taxonomy" id="665079"/>
    <lineage>
        <taxon>Eukaryota</taxon>
        <taxon>Fungi</taxon>
        <taxon>Dikarya</taxon>
        <taxon>Ascomycota</taxon>
        <taxon>Pezizomycotina</taxon>
        <taxon>Leotiomycetes</taxon>
        <taxon>Helotiales</taxon>
        <taxon>Sclerotiniaceae</taxon>
        <taxon>Sclerotinia</taxon>
    </lineage>
</organism>
<dbReference type="KEGG" id="ssl:SS1G_07995"/>
<dbReference type="AlphaFoldDB" id="A0A1D9QEP0"/>
<dbReference type="EMBL" id="CP017824">
    <property type="protein sequence ID" value="APA13405.1"/>
    <property type="molecule type" value="Genomic_DNA"/>
</dbReference>
<dbReference type="VEuPathDB" id="FungiDB:sscle_11g081750"/>
<reference evidence="2" key="1">
    <citation type="journal article" date="2017" name="Genome Biol. Evol.">
        <title>The complete genome sequence of the phytopathogenic fungus Sclerotinia sclerotiorum reveals insights into the genome architecture of broad host range pathogens.</title>
        <authorList>
            <person name="Derbyshire M."/>
            <person name="Denton-Giles M."/>
            <person name="Hegedus D."/>
            <person name="Seifbarghy S."/>
            <person name="Rollins J."/>
            <person name="van Kan J."/>
            <person name="Seidl M.F."/>
            <person name="Faino L."/>
            <person name="Mbengue M."/>
            <person name="Navaud O."/>
            <person name="Raffaele S."/>
            <person name="Hammond-Kosack K."/>
            <person name="Heard S."/>
            <person name="Oliver R."/>
        </authorList>
    </citation>
    <scope>NUCLEOTIDE SEQUENCE [LARGE SCALE GENOMIC DNA]</scope>
    <source>
        <strain evidence="2">ATCC 18683 / 1980 / Ss-1</strain>
    </source>
</reference>
<sequence>MITAIEYISANGRSLSAILEADKPEPKVECSVKEVIKGKGTRVRECKSAALEANELEFKSEMSQMIEAPEP</sequence>
<accession>A0A1D9QEP0</accession>
<evidence type="ECO:0000313" key="2">
    <source>
        <dbReference type="Proteomes" id="UP000177798"/>
    </source>
</evidence>
<protein>
    <submittedName>
        <fullName evidence="1">Uncharacterized protein</fullName>
    </submittedName>
</protein>
<name>A0A1D9QEP0_SCLS1</name>
<evidence type="ECO:0000313" key="1">
    <source>
        <dbReference type="EMBL" id="APA13405.1"/>
    </source>
</evidence>
<gene>
    <name evidence="1" type="ORF">sscle_11g081750</name>
</gene>
<proteinExistence type="predicted"/>
<dbReference type="Proteomes" id="UP000177798">
    <property type="component" value="Chromosome 11"/>
</dbReference>
<dbReference type="RefSeq" id="XP_001591369.1">
    <property type="nucleotide sequence ID" value="XM_001591319.1"/>
</dbReference>